<keyword evidence="2" id="KW-1185">Reference proteome</keyword>
<gene>
    <name evidence="1" type="ORF">GSOID_T00001212001</name>
</gene>
<evidence type="ECO:0000313" key="2">
    <source>
        <dbReference type="Proteomes" id="UP000001307"/>
    </source>
</evidence>
<dbReference type="InParanoid" id="E4X494"/>
<proteinExistence type="predicted"/>
<accession>E4X494</accession>
<dbReference type="EMBL" id="FN653024">
    <property type="protein sequence ID" value="CBY23883.1"/>
    <property type="molecule type" value="Genomic_DNA"/>
</dbReference>
<name>E4X494_OIKDI</name>
<dbReference type="Proteomes" id="UP000001307">
    <property type="component" value="Unassembled WGS sequence"/>
</dbReference>
<dbReference type="AlphaFoldDB" id="E4X494"/>
<sequence>MYEYRIEPFQDIRKCILRIRKLEDLFSELDVSSQKYAVRSLYCTPIIDRHFKVSDFSKYASSVGLRNHTDFEASYQYLSRFPKSKALLTASTLELFEDTELESNFKESIVEAVVYQVLFNSAVKDKLNIAAQVLDRSSIAGINSAQAVKHIYQYAKASPSADRKFLLGVSDQILQHSDHLQLIDDVFNFAKMETALDVLDFDDIVSFFPYLNILANMEQTMVRPTMSSILAQYSKPKKPQVMQNPYVTNSPLFANFYHREYQFRSDFRSQFERLVEFPSQLSLLLPYLTKRQRDVLRSRAKRSHLLDVDRGYHQYLDIIRNFAGTEESISNLPCWSLGLLPHSDLASECPVEGWFPCDDDSLAVALEKHYSSIGPTIFKRLDCPRTKWKLRSKVAVATALAEHYEGKPLFNRNMEHLKSFWKTRKWHPVQGILCGGSARGSQILFGDNKEYEKDDDGSISYFNILDRSFDFFNFQESMRIVEEIGSFLEENKQDLNTFARLNIRKDVKFWILSECFGNLESCHREELMNLFPKSPFNGFFLLKRKEQQERIENYVFELLNEKNAKMLAKLMASLQKDVQWKIKLPDFILLEVMRKIQNDSEFCHLRGRKWENNLFLKLVNKYDELQVPSTLTLERELKRSSMEEDKFVQTKFSNLAKRPASRDEISLNVNSLVGLLKFSCESRMRMSGIYKPLKNVPVYWIYFIRACVILNNVGLIKEGFETCLRIQEMSKDLLVPSLINIKEEIVLTNDPELLKLYACTLERLPQVFYFSGLVDFVSRLRENDMEDQIVKISHHFESQQRTN</sequence>
<organism evidence="1">
    <name type="scientific">Oikopleura dioica</name>
    <name type="common">Tunicate</name>
    <dbReference type="NCBI Taxonomy" id="34765"/>
    <lineage>
        <taxon>Eukaryota</taxon>
        <taxon>Metazoa</taxon>
        <taxon>Chordata</taxon>
        <taxon>Tunicata</taxon>
        <taxon>Appendicularia</taxon>
        <taxon>Copelata</taxon>
        <taxon>Oikopleuridae</taxon>
        <taxon>Oikopleura</taxon>
    </lineage>
</organism>
<protein>
    <submittedName>
        <fullName evidence="1">Uncharacterized protein</fullName>
    </submittedName>
</protein>
<reference evidence="1" key="1">
    <citation type="journal article" date="2010" name="Science">
        <title>Plasticity of animal genome architecture unmasked by rapid evolution of a pelagic tunicate.</title>
        <authorList>
            <person name="Denoeud F."/>
            <person name="Henriet S."/>
            <person name="Mungpakdee S."/>
            <person name="Aury J.M."/>
            <person name="Da Silva C."/>
            <person name="Brinkmann H."/>
            <person name="Mikhaleva J."/>
            <person name="Olsen L.C."/>
            <person name="Jubin C."/>
            <person name="Canestro C."/>
            <person name="Bouquet J.M."/>
            <person name="Danks G."/>
            <person name="Poulain J."/>
            <person name="Campsteijn C."/>
            <person name="Adamski M."/>
            <person name="Cross I."/>
            <person name="Yadetie F."/>
            <person name="Muffato M."/>
            <person name="Louis A."/>
            <person name="Butcher S."/>
            <person name="Tsagkogeorga G."/>
            <person name="Konrad A."/>
            <person name="Singh S."/>
            <person name="Jensen M.F."/>
            <person name="Cong E.H."/>
            <person name="Eikeseth-Otteraa H."/>
            <person name="Noel B."/>
            <person name="Anthouard V."/>
            <person name="Porcel B.M."/>
            <person name="Kachouri-Lafond R."/>
            <person name="Nishino A."/>
            <person name="Ugolini M."/>
            <person name="Chourrout P."/>
            <person name="Nishida H."/>
            <person name="Aasland R."/>
            <person name="Huzurbazar S."/>
            <person name="Westhof E."/>
            <person name="Delsuc F."/>
            <person name="Lehrach H."/>
            <person name="Reinhardt R."/>
            <person name="Weissenbach J."/>
            <person name="Roy S.W."/>
            <person name="Artiguenave F."/>
            <person name="Postlethwait J.H."/>
            <person name="Manak J.R."/>
            <person name="Thompson E.M."/>
            <person name="Jaillon O."/>
            <person name="Du Pasquier L."/>
            <person name="Boudinot P."/>
            <person name="Liberles D.A."/>
            <person name="Volff J.N."/>
            <person name="Philippe H."/>
            <person name="Lenhard B."/>
            <person name="Roest Crollius H."/>
            <person name="Wincker P."/>
            <person name="Chourrout D."/>
        </authorList>
    </citation>
    <scope>NUCLEOTIDE SEQUENCE [LARGE SCALE GENOMIC DNA]</scope>
</reference>
<evidence type="ECO:0000313" key="1">
    <source>
        <dbReference type="EMBL" id="CBY23883.1"/>
    </source>
</evidence>